<organism evidence="1 2">
    <name type="scientific">Paractinoplanes atraurantiacus</name>
    <dbReference type="NCBI Taxonomy" id="1036182"/>
    <lineage>
        <taxon>Bacteria</taxon>
        <taxon>Bacillati</taxon>
        <taxon>Actinomycetota</taxon>
        <taxon>Actinomycetes</taxon>
        <taxon>Micromonosporales</taxon>
        <taxon>Micromonosporaceae</taxon>
        <taxon>Paractinoplanes</taxon>
    </lineage>
</organism>
<dbReference type="RefSeq" id="WP_218854275.1">
    <property type="nucleotide sequence ID" value="NZ_OBDY01000003.1"/>
</dbReference>
<protein>
    <submittedName>
        <fullName evidence="1">Uncharacterized protein</fullName>
    </submittedName>
</protein>
<evidence type="ECO:0000313" key="1">
    <source>
        <dbReference type="EMBL" id="SNY29133.1"/>
    </source>
</evidence>
<dbReference type="InterPro" id="IPR043721">
    <property type="entry name" value="DUF5662"/>
</dbReference>
<gene>
    <name evidence="1" type="ORF">SAMN05421748_103197</name>
</gene>
<sequence length="199" mass="22456">MTDYDSTADTLKHSLRVGELMGQPVKELVDRSVRHDRSKTEDPELAVFNEFTPKLKDSTYGSEEYKGFLASMKVGLDHHYASNRHHPEHFADGVNGMTLVDLIEMLADWRAATERHADGSLVKSLAIQKERFGISDQLEAILWNTARHFRWLDSQPCGEKHTAPDGTKMVCNTPVTGPSGHPGTRHCDGHFEPYDWPNE</sequence>
<dbReference type="AlphaFoldDB" id="A0A285H0P2"/>
<reference evidence="2" key="1">
    <citation type="submission" date="2017-09" db="EMBL/GenBank/DDBJ databases">
        <authorList>
            <person name="Varghese N."/>
            <person name="Submissions S."/>
        </authorList>
    </citation>
    <scope>NUCLEOTIDE SEQUENCE [LARGE SCALE GENOMIC DNA]</scope>
    <source>
        <strain evidence="2">CGMCC 4.6857</strain>
    </source>
</reference>
<accession>A0A285H0P2</accession>
<proteinExistence type="predicted"/>
<dbReference type="Proteomes" id="UP000219612">
    <property type="component" value="Unassembled WGS sequence"/>
</dbReference>
<name>A0A285H0P2_9ACTN</name>
<dbReference type="EMBL" id="OBDY01000003">
    <property type="protein sequence ID" value="SNY29133.1"/>
    <property type="molecule type" value="Genomic_DNA"/>
</dbReference>
<keyword evidence="2" id="KW-1185">Reference proteome</keyword>
<evidence type="ECO:0000313" key="2">
    <source>
        <dbReference type="Proteomes" id="UP000219612"/>
    </source>
</evidence>
<dbReference type="Pfam" id="PF18907">
    <property type="entry name" value="DUF5662"/>
    <property type="match status" value="1"/>
</dbReference>